<dbReference type="SMART" id="SM01199">
    <property type="entry name" value="FDF"/>
    <property type="match status" value="1"/>
</dbReference>
<dbReference type="PANTHER" id="PTHR13612">
    <property type="entry name" value="ENHANCER OF MRNA-DECAPPING PROTEIN 3"/>
    <property type="match status" value="1"/>
</dbReference>
<feature type="region of interest" description="Disordered" evidence="5">
    <location>
        <begin position="645"/>
        <end position="665"/>
    </location>
</feature>
<dbReference type="PROSITE" id="PS51385">
    <property type="entry name" value="YJEF_N"/>
    <property type="match status" value="1"/>
</dbReference>
<evidence type="ECO:0000313" key="9">
    <source>
        <dbReference type="Proteomes" id="UP001648503"/>
    </source>
</evidence>
<dbReference type="Gene3D" id="2.30.30.100">
    <property type="match status" value="1"/>
</dbReference>
<feature type="compositionally biased region" description="Polar residues" evidence="5">
    <location>
        <begin position="656"/>
        <end position="665"/>
    </location>
</feature>
<feature type="region of interest" description="Disordered" evidence="5">
    <location>
        <begin position="493"/>
        <end position="550"/>
    </location>
</feature>
<accession>A0ABQ8FNA2</accession>
<dbReference type="Pfam" id="PF03853">
    <property type="entry name" value="YjeF_N"/>
    <property type="match status" value="1"/>
</dbReference>
<evidence type="ECO:0000256" key="1">
    <source>
        <dbReference type="ARBA" id="ARBA00004201"/>
    </source>
</evidence>
<feature type="region of interest" description="Disordered" evidence="5">
    <location>
        <begin position="565"/>
        <end position="631"/>
    </location>
</feature>
<dbReference type="InterPro" id="IPR025762">
    <property type="entry name" value="DFDF"/>
</dbReference>
<protein>
    <recommendedName>
        <fullName evidence="3">Enhancer of mRNA-decapping protein 3</fullName>
    </recommendedName>
</protein>
<evidence type="ECO:0000256" key="4">
    <source>
        <dbReference type="ARBA" id="ARBA00022490"/>
    </source>
</evidence>
<feature type="domain" description="DFDF" evidence="7">
    <location>
        <begin position="717"/>
        <end position="753"/>
    </location>
</feature>
<evidence type="ECO:0000259" key="6">
    <source>
        <dbReference type="PROSITE" id="PS51385"/>
    </source>
</evidence>
<dbReference type="InterPro" id="IPR004443">
    <property type="entry name" value="YjeF_N_dom"/>
</dbReference>
<dbReference type="Gene3D" id="3.40.50.10260">
    <property type="entry name" value="YjeF N-terminal domain"/>
    <property type="match status" value="1"/>
</dbReference>
<proteinExistence type="inferred from homology"/>
<dbReference type="PANTHER" id="PTHR13612:SF0">
    <property type="entry name" value="ENHANCER OF MRNA-DECAPPING PROTEIN 3"/>
    <property type="match status" value="1"/>
</dbReference>
<organism evidence="8 9">
    <name type="scientific">Batrachochytrium salamandrivorans</name>
    <dbReference type="NCBI Taxonomy" id="1357716"/>
    <lineage>
        <taxon>Eukaryota</taxon>
        <taxon>Fungi</taxon>
        <taxon>Fungi incertae sedis</taxon>
        <taxon>Chytridiomycota</taxon>
        <taxon>Chytridiomycota incertae sedis</taxon>
        <taxon>Chytridiomycetes</taxon>
        <taxon>Rhizophydiales</taxon>
        <taxon>Rhizophydiales incertae sedis</taxon>
        <taxon>Batrachochytrium</taxon>
    </lineage>
</organism>
<name>A0ABQ8FNA2_9FUNG</name>
<evidence type="ECO:0000256" key="2">
    <source>
        <dbReference type="ARBA" id="ARBA00006610"/>
    </source>
</evidence>
<comment type="caution">
    <text evidence="8">The sequence shown here is derived from an EMBL/GenBank/DDBJ whole genome shotgun (WGS) entry which is preliminary data.</text>
</comment>
<feature type="region of interest" description="Disordered" evidence="5">
    <location>
        <begin position="169"/>
        <end position="192"/>
    </location>
</feature>
<comment type="subcellular location">
    <subcellularLocation>
        <location evidence="1">Cytoplasm</location>
        <location evidence="1">P-body</location>
    </subcellularLocation>
</comment>
<keyword evidence="4" id="KW-0963">Cytoplasm</keyword>
<dbReference type="Proteomes" id="UP001648503">
    <property type="component" value="Unassembled WGS sequence"/>
</dbReference>
<dbReference type="EMBL" id="JAFCIX010000016">
    <property type="protein sequence ID" value="KAH6601200.1"/>
    <property type="molecule type" value="Genomic_DNA"/>
</dbReference>
<feature type="compositionally biased region" description="Polar residues" evidence="5">
    <location>
        <begin position="503"/>
        <end position="517"/>
    </location>
</feature>
<gene>
    <name evidence="8" type="ORF">BASA50_001725</name>
</gene>
<feature type="domain" description="YjeF N-terminal" evidence="6">
    <location>
        <begin position="934"/>
        <end position="1169"/>
    </location>
</feature>
<feature type="compositionally biased region" description="Polar residues" evidence="5">
    <location>
        <begin position="620"/>
        <end position="631"/>
    </location>
</feature>
<dbReference type="InterPro" id="IPR019050">
    <property type="entry name" value="FDF_dom"/>
</dbReference>
<keyword evidence="9" id="KW-1185">Reference proteome</keyword>
<reference evidence="8 9" key="1">
    <citation type="submission" date="2021-02" db="EMBL/GenBank/DDBJ databases">
        <title>Variation within the Batrachochytrium salamandrivorans European outbreak.</title>
        <authorList>
            <person name="Kelly M."/>
            <person name="Pasmans F."/>
            <person name="Shea T.P."/>
            <person name="Munoz J.F."/>
            <person name="Carranza S."/>
            <person name="Cuomo C.A."/>
            <person name="Martel A."/>
        </authorList>
    </citation>
    <scope>NUCLEOTIDE SEQUENCE [LARGE SCALE GENOMIC DNA]</scope>
    <source>
        <strain evidence="8 9">AMFP18/2</strain>
    </source>
</reference>
<evidence type="ECO:0000259" key="7">
    <source>
        <dbReference type="PROSITE" id="PS51512"/>
    </source>
</evidence>
<feature type="compositionally biased region" description="Low complexity" evidence="5">
    <location>
        <begin position="604"/>
        <end position="619"/>
    </location>
</feature>
<evidence type="ECO:0000256" key="3">
    <source>
        <dbReference type="ARBA" id="ARBA00015797"/>
    </source>
</evidence>
<dbReference type="SUPFAM" id="SSF64153">
    <property type="entry name" value="YjeF N-terminal domain-like"/>
    <property type="match status" value="1"/>
</dbReference>
<feature type="compositionally biased region" description="Basic and acidic residues" evidence="5">
    <location>
        <begin position="526"/>
        <end position="541"/>
    </location>
</feature>
<evidence type="ECO:0000256" key="5">
    <source>
        <dbReference type="SAM" id="MobiDB-lite"/>
    </source>
</evidence>
<comment type="similarity">
    <text evidence="2">Belongs to the EDC3 family.</text>
</comment>
<evidence type="ECO:0000313" key="8">
    <source>
        <dbReference type="EMBL" id="KAH6601200.1"/>
    </source>
</evidence>
<dbReference type="InterPro" id="IPR036652">
    <property type="entry name" value="YjeF_N_dom_sf"/>
</dbReference>
<sequence>MTTTLDEYRQLANMSLRGACPRCNGFGFFHTAIDKHDRPTTQRCKKCIDCSVCDGSGVTVGVIGCKKCQGRGFSHSPRAARLHTLPDQMRCFDCEECKECKGDGVIDPKRFQELRRASLSTKQIPSAQIHAMASTTSLNSTSVAIASSGVNTPIGSMGGTTHSVNSTGISSQGSFQNSHSNRSSVYNTQSDSLSLPPMVPDLSLLGPLGTNHLAVIPNMIHPHMAGIFGVPIDQTIFDAMMSASMILSENVPLSIQGGSTVGVSAATRKALLADQTSGPCPRCDGNGFRHDSSAKHDTKKKQEKCKHCTPCKACSSSGRITGQKACDTCATKGFIHGATERDHDVPPHLRCFFCKDCPTCRGVGLVKIGASNAPAASGQHVRAMLRRPEDRISHIRDSQIRSGSDALGSGPLGPMAALPNVGMFVGLKVRIQMPDSMTVEGIVSAVEPTTHRLSLTQVTLFIYGIQQQHPQYSVLGKDILSLEIVDQQQSIQQTRFPVHRQSHSSIPEEQSSPTQEKPQGPLLAKFSERQDSNESISDKQQPKQQLKRQPSIIKIPSQLIPPHLLQYQPSTIPDPSTKIHPRFTPSENSQASVNKPRRISADILSTTLSNMSSGSGSKSIQESNDSCQASSPFTHLQHRHSFHHIGHNSPLHRQEQPNQKTQTWHTLSPDAIKQESHLTGQQQQHGISLDHTQQLHDDRLLGQTHQQNASSKGDSTAFGMNLTDLSKDFNFEASLSQFDKSRLFAEMKIRDTASPETRLVGHHRWQSGKYVSGDGTGVYPFEASSADKNAFKNKPTKMALNRESVLDAELQDEAGNDAEYEESGLESDAAEVFIQRPASQGGTGIHTHPGQRLSTDPYEPVYAEAVDTNYTGGYNRTTGMQGGGPGLGRISQLLAEPSSPRILRDGMADSPGGKRIHFETISGIYVPTATPLEMMDIERIAVGETGPNDEQMVENGGRGAAMIVMQALGGDRRMSTRNHNSKPFVVVLAGNNKTGAYGIAAARHLANHECRVLVCSATHDVDLVNMIAFQQKIFLPTGGSIIKSPDHLPSLSEDLVDIIIDALLGSHQTLLDIPIEQDRQAIVQMIQWANISKSTSAHTSPTASYPPILSIDMPSGINAALGYPTSPSYFIRPKWTVAMGLAKTGHLRSREYHGDLFLADIGIPRTVIQRIPKLGGNVMLRNSINRRAGKGGIKNGGGGIKRYSPPFGDKYLVGLVCVENGSTLGDGDD</sequence>
<dbReference type="PROSITE" id="PS51512">
    <property type="entry name" value="DFDF"/>
    <property type="match status" value="1"/>
</dbReference>